<feature type="domain" description="Heme haloperoxidase family profile" evidence="9">
    <location>
        <begin position="7"/>
        <end position="209"/>
    </location>
</feature>
<dbReference type="PANTHER" id="PTHR33577:SF9">
    <property type="entry name" value="PEROXIDASE STCC"/>
    <property type="match status" value="1"/>
</dbReference>
<evidence type="ECO:0000259" key="9">
    <source>
        <dbReference type="PROSITE" id="PS51405"/>
    </source>
</evidence>
<dbReference type="OrthoDB" id="407298at2759"/>
<keyword evidence="3" id="KW-0349">Heme</keyword>
<comment type="similarity">
    <text evidence="7">Belongs to the chloroperoxidase family.</text>
</comment>
<dbReference type="PROSITE" id="PS51405">
    <property type="entry name" value="HEME_HALOPEROXIDASE"/>
    <property type="match status" value="1"/>
</dbReference>
<dbReference type="HOGENOM" id="CLU_050230_5_1_1"/>
<dbReference type="SUPFAM" id="SSF47571">
    <property type="entry name" value="Cloroperoxidase"/>
    <property type="match status" value="1"/>
</dbReference>
<evidence type="ECO:0000256" key="3">
    <source>
        <dbReference type="ARBA" id="ARBA00022617"/>
    </source>
</evidence>
<proteinExistence type="inferred from homology"/>
<dbReference type="InterPro" id="IPR036851">
    <property type="entry name" value="Chloroperoxidase-like_sf"/>
</dbReference>
<keyword evidence="11" id="KW-1185">Reference proteome</keyword>
<name>A0A067M9N2_BOTB1</name>
<dbReference type="GO" id="GO:0004601">
    <property type="term" value="F:peroxidase activity"/>
    <property type="evidence" value="ECO:0007669"/>
    <property type="project" value="UniProtKB-KW"/>
</dbReference>
<feature type="transmembrane region" description="Helical" evidence="8">
    <location>
        <begin position="54"/>
        <end position="73"/>
    </location>
</feature>
<comment type="cofactor">
    <cofactor evidence="1">
        <name>heme b</name>
        <dbReference type="ChEBI" id="CHEBI:60344"/>
    </cofactor>
</comment>
<dbReference type="STRING" id="930990.A0A067M9N2"/>
<organism evidence="10 11">
    <name type="scientific">Botryobasidium botryosum (strain FD-172 SS1)</name>
    <dbReference type="NCBI Taxonomy" id="930990"/>
    <lineage>
        <taxon>Eukaryota</taxon>
        <taxon>Fungi</taxon>
        <taxon>Dikarya</taxon>
        <taxon>Basidiomycota</taxon>
        <taxon>Agaricomycotina</taxon>
        <taxon>Agaricomycetes</taxon>
        <taxon>Cantharellales</taxon>
        <taxon>Botryobasidiaceae</taxon>
        <taxon>Botryobasidium</taxon>
    </lineage>
</organism>
<dbReference type="AlphaFoldDB" id="A0A067M9N2"/>
<evidence type="ECO:0000256" key="2">
    <source>
        <dbReference type="ARBA" id="ARBA00022559"/>
    </source>
</evidence>
<keyword evidence="4" id="KW-0479">Metal-binding</keyword>
<dbReference type="InParanoid" id="A0A067M9N2"/>
<keyword evidence="2" id="KW-0575">Peroxidase</keyword>
<dbReference type="Proteomes" id="UP000027195">
    <property type="component" value="Unassembled WGS sequence"/>
</dbReference>
<protein>
    <recommendedName>
        <fullName evidence="9">Heme haloperoxidase family profile domain-containing protein</fullName>
    </recommendedName>
</protein>
<evidence type="ECO:0000313" key="11">
    <source>
        <dbReference type="Proteomes" id="UP000027195"/>
    </source>
</evidence>
<sequence>MIPMMPASHPFVPPTPFDRRSPCPALNALANHGYLPHDGKDIGFFTLIRAQQEAYNLSFVLAFVLSLAGILLCGSISKFSLNLNALSIHGRIEHDASLVHHDASTGDATSVIPKLVDELIADSADGVHMTVEDLVRARVRRQEHLALGQLDPVHAELARGESVLAHDIFLAPDGKGACVEHLKMWFGEERLPEGWVRPAHVQGLPETMWKSRKFKGLVEKLEAKRSYI</sequence>
<dbReference type="InterPro" id="IPR000028">
    <property type="entry name" value="Chloroperoxidase"/>
</dbReference>
<reference evidence="11" key="1">
    <citation type="journal article" date="2014" name="Proc. Natl. Acad. Sci. U.S.A.">
        <title>Extensive sampling of basidiomycete genomes demonstrates inadequacy of the white-rot/brown-rot paradigm for wood decay fungi.</title>
        <authorList>
            <person name="Riley R."/>
            <person name="Salamov A.A."/>
            <person name="Brown D.W."/>
            <person name="Nagy L.G."/>
            <person name="Floudas D."/>
            <person name="Held B.W."/>
            <person name="Levasseur A."/>
            <person name="Lombard V."/>
            <person name="Morin E."/>
            <person name="Otillar R."/>
            <person name="Lindquist E.A."/>
            <person name="Sun H."/>
            <person name="LaButti K.M."/>
            <person name="Schmutz J."/>
            <person name="Jabbour D."/>
            <person name="Luo H."/>
            <person name="Baker S.E."/>
            <person name="Pisabarro A.G."/>
            <person name="Walton J.D."/>
            <person name="Blanchette R.A."/>
            <person name="Henrissat B."/>
            <person name="Martin F."/>
            <person name="Cullen D."/>
            <person name="Hibbett D.S."/>
            <person name="Grigoriev I.V."/>
        </authorList>
    </citation>
    <scope>NUCLEOTIDE SEQUENCE [LARGE SCALE GENOMIC DNA]</scope>
    <source>
        <strain evidence="11">FD-172 SS1</strain>
    </source>
</reference>
<evidence type="ECO:0000256" key="8">
    <source>
        <dbReference type="SAM" id="Phobius"/>
    </source>
</evidence>
<dbReference type="GO" id="GO:0046872">
    <property type="term" value="F:metal ion binding"/>
    <property type="evidence" value="ECO:0007669"/>
    <property type="project" value="UniProtKB-KW"/>
</dbReference>
<evidence type="ECO:0000256" key="4">
    <source>
        <dbReference type="ARBA" id="ARBA00022723"/>
    </source>
</evidence>
<dbReference type="PANTHER" id="PTHR33577">
    <property type="entry name" value="STERIGMATOCYSTIN BIOSYNTHESIS PEROXIDASE STCC-RELATED"/>
    <property type="match status" value="1"/>
</dbReference>
<keyword evidence="8" id="KW-1133">Transmembrane helix</keyword>
<keyword evidence="8" id="KW-0472">Membrane</keyword>
<evidence type="ECO:0000256" key="7">
    <source>
        <dbReference type="ARBA" id="ARBA00025795"/>
    </source>
</evidence>
<evidence type="ECO:0000313" key="10">
    <source>
        <dbReference type="EMBL" id="KDQ08577.1"/>
    </source>
</evidence>
<accession>A0A067M9N2</accession>
<keyword evidence="6" id="KW-0408">Iron</keyword>
<dbReference type="Pfam" id="PF01328">
    <property type="entry name" value="Peroxidase_2"/>
    <property type="match status" value="1"/>
</dbReference>
<evidence type="ECO:0000256" key="1">
    <source>
        <dbReference type="ARBA" id="ARBA00001970"/>
    </source>
</evidence>
<keyword evidence="5" id="KW-0560">Oxidoreductase</keyword>
<dbReference type="Gene3D" id="1.10.489.10">
    <property type="entry name" value="Chloroperoxidase-like"/>
    <property type="match status" value="1"/>
</dbReference>
<dbReference type="EMBL" id="KL198089">
    <property type="protein sequence ID" value="KDQ08577.1"/>
    <property type="molecule type" value="Genomic_DNA"/>
</dbReference>
<evidence type="ECO:0000256" key="5">
    <source>
        <dbReference type="ARBA" id="ARBA00023002"/>
    </source>
</evidence>
<keyword evidence="8" id="KW-0812">Transmembrane</keyword>
<gene>
    <name evidence="10" type="ORF">BOTBODRAFT_165844</name>
</gene>
<evidence type="ECO:0000256" key="6">
    <source>
        <dbReference type="ARBA" id="ARBA00023004"/>
    </source>
</evidence>